<keyword evidence="3" id="KW-0964">Secreted</keyword>
<dbReference type="SMART" id="SM00180">
    <property type="entry name" value="EGF_Lam"/>
    <property type="match status" value="4"/>
</dbReference>
<comment type="caution">
    <text evidence="15">Lacks conserved residue(s) required for the propagation of feature annotation.</text>
</comment>
<dbReference type="SMART" id="SM00382">
    <property type="entry name" value="AAA"/>
    <property type="match status" value="1"/>
</dbReference>
<keyword evidence="4" id="KW-0272">Extracellular matrix</keyword>
<name>A0ABD2LUV5_9BILA</name>
<dbReference type="PRINTS" id="PR00326">
    <property type="entry name" value="GTP1OBG"/>
</dbReference>
<dbReference type="SUPFAM" id="SSF52540">
    <property type="entry name" value="P-loop containing nucleoside triphosphate hydrolases"/>
    <property type="match status" value="1"/>
</dbReference>
<dbReference type="InterPro" id="IPR003593">
    <property type="entry name" value="AAA+_ATPase"/>
</dbReference>
<protein>
    <submittedName>
        <fullName evidence="22">Uncharacterized protein</fullName>
    </submittedName>
</protein>
<evidence type="ECO:0000259" key="20">
    <source>
        <dbReference type="PROSITE" id="PS51117"/>
    </source>
</evidence>
<organism evidence="22 23">
    <name type="scientific">Heterodera trifolii</name>
    <dbReference type="NCBI Taxonomy" id="157864"/>
    <lineage>
        <taxon>Eukaryota</taxon>
        <taxon>Metazoa</taxon>
        <taxon>Ecdysozoa</taxon>
        <taxon>Nematoda</taxon>
        <taxon>Chromadorea</taxon>
        <taxon>Rhabditida</taxon>
        <taxon>Tylenchina</taxon>
        <taxon>Tylenchomorpha</taxon>
        <taxon>Tylenchoidea</taxon>
        <taxon>Heteroderidae</taxon>
        <taxon>Heteroderinae</taxon>
        <taxon>Heterodera</taxon>
    </lineage>
</organism>
<gene>
    <name evidence="22" type="ORF">niasHT_003815</name>
</gene>
<dbReference type="Gene3D" id="2.10.25.10">
    <property type="entry name" value="Laminin"/>
    <property type="match status" value="2"/>
</dbReference>
<keyword evidence="5 16" id="KW-0819">tRNA processing</keyword>
<evidence type="ECO:0000256" key="2">
    <source>
        <dbReference type="ARBA" id="ARBA00011043"/>
    </source>
</evidence>
<dbReference type="Gene3D" id="3.30.505.10">
    <property type="entry name" value="SH2 domain"/>
    <property type="match status" value="1"/>
</dbReference>
<evidence type="ECO:0000259" key="19">
    <source>
        <dbReference type="PROSITE" id="PS50225"/>
    </source>
</evidence>
<dbReference type="GO" id="GO:0005525">
    <property type="term" value="F:GTP binding"/>
    <property type="evidence" value="ECO:0007669"/>
    <property type="project" value="UniProtKB-KW"/>
</dbReference>
<dbReference type="InterPro" id="IPR002049">
    <property type="entry name" value="LE_dom"/>
</dbReference>
<keyword evidence="11 15" id="KW-1015">Disulfide bond</keyword>
<keyword evidence="6" id="KW-0732">Signal</keyword>
<evidence type="ECO:0000256" key="5">
    <source>
        <dbReference type="ARBA" id="ARBA00022694"/>
    </source>
</evidence>
<dbReference type="FunFam" id="2.10.25.10:FF:000069">
    <property type="entry name" value="Laminin subunit alpha 1"/>
    <property type="match status" value="1"/>
</dbReference>
<dbReference type="InterPro" id="IPR008211">
    <property type="entry name" value="Laminin_N"/>
</dbReference>
<dbReference type="CDD" id="cd03587">
    <property type="entry name" value="SOCS"/>
    <property type="match status" value="1"/>
</dbReference>
<dbReference type="PROSITE" id="PS00022">
    <property type="entry name" value="EGF_1"/>
    <property type="match status" value="1"/>
</dbReference>
<dbReference type="InterPro" id="IPR050440">
    <property type="entry name" value="Laminin/Netrin_ECM"/>
</dbReference>
<feature type="domain" description="Laminin EGF-like" evidence="18">
    <location>
        <begin position="1146"/>
        <end position="1200"/>
    </location>
</feature>
<dbReference type="PROSITE" id="PS51709">
    <property type="entry name" value="G_TRME"/>
    <property type="match status" value="1"/>
</dbReference>
<evidence type="ECO:0000259" key="17">
    <source>
        <dbReference type="PROSITE" id="PS50001"/>
    </source>
</evidence>
<dbReference type="Gene3D" id="2.60.120.260">
    <property type="entry name" value="Galactose-binding domain-like"/>
    <property type="match status" value="1"/>
</dbReference>
<dbReference type="Pfam" id="PF00017">
    <property type="entry name" value="SH2"/>
    <property type="match status" value="1"/>
</dbReference>
<dbReference type="NCBIfam" id="TIGR00231">
    <property type="entry name" value="small_GTP"/>
    <property type="match status" value="1"/>
</dbReference>
<dbReference type="FunFam" id="2.60.120.260:FF:000017">
    <property type="entry name" value="Laminin subunit alpha 2"/>
    <property type="match status" value="1"/>
</dbReference>
<keyword evidence="14" id="KW-0727">SH2 domain</keyword>
<evidence type="ECO:0000256" key="1">
    <source>
        <dbReference type="ARBA" id="ARBA00004302"/>
    </source>
</evidence>
<keyword evidence="7" id="KW-0677">Repeat</keyword>
<dbReference type="InterPro" id="IPR006073">
    <property type="entry name" value="GTP-bd"/>
</dbReference>
<keyword evidence="8 16" id="KW-0547">Nucleotide-binding</keyword>
<keyword evidence="23" id="KW-1185">Reference proteome</keyword>
<dbReference type="SMART" id="SM00252">
    <property type="entry name" value="SH2"/>
    <property type="match status" value="1"/>
</dbReference>
<feature type="domain" description="Laminin EGF-like" evidence="18">
    <location>
        <begin position="1201"/>
        <end position="1250"/>
    </location>
</feature>
<dbReference type="Proteomes" id="UP001620626">
    <property type="component" value="Unassembled WGS sequence"/>
</dbReference>
<dbReference type="SUPFAM" id="SSF57196">
    <property type="entry name" value="EGF/Laminin"/>
    <property type="match status" value="4"/>
</dbReference>
<dbReference type="Pfam" id="PF12631">
    <property type="entry name" value="MnmE_helical"/>
    <property type="match status" value="1"/>
</dbReference>
<dbReference type="Gene3D" id="3.40.50.300">
    <property type="entry name" value="P-loop containing nucleotide triphosphate hydrolases"/>
    <property type="match status" value="1"/>
</dbReference>
<evidence type="ECO:0000256" key="11">
    <source>
        <dbReference type="ARBA" id="ARBA00023157"/>
    </source>
</evidence>
<dbReference type="InterPro" id="IPR000742">
    <property type="entry name" value="EGF"/>
</dbReference>
<dbReference type="NCBIfam" id="TIGR00450">
    <property type="entry name" value="mnmE_trmE_thdF"/>
    <property type="match status" value="1"/>
</dbReference>
<dbReference type="Gene3D" id="2.170.300.10">
    <property type="entry name" value="Tie2 ligand-binding domain superfamily"/>
    <property type="match status" value="1"/>
</dbReference>
<evidence type="ECO:0000256" key="3">
    <source>
        <dbReference type="ARBA" id="ARBA00022525"/>
    </source>
</evidence>
<dbReference type="InterPro" id="IPR004520">
    <property type="entry name" value="GTPase_MnmE"/>
</dbReference>
<evidence type="ECO:0000256" key="9">
    <source>
        <dbReference type="ARBA" id="ARBA00022869"/>
    </source>
</evidence>
<dbReference type="CDD" id="cd00055">
    <property type="entry name" value="EGF_Lam"/>
    <property type="match status" value="4"/>
</dbReference>
<dbReference type="InterPro" id="IPR018948">
    <property type="entry name" value="GTP-bd_TrmE_N"/>
</dbReference>
<feature type="disulfide bond" evidence="15">
    <location>
        <begin position="1221"/>
        <end position="1230"/>
    </location>
</feature>
<dbReference type="PANTHER" id="PTHR10574">
    <property type="entry name" value="NETRIN/LAMININ-RELATED"/>
    <property type="match status" value="1"/>
</dbReference>
<reference evidence="22 23" key="1">
    <citation type="submission" date="2024-10" db="EMBL/GenBank/DDBJ databases">
        <authorList>
            <person name="Kim D."/>
        </authorList>
    </citation>
    <scope>NUCLEOTIDE SEQUENCE [LARGE SCALE GENOMIC DNA]</scope>
    <source>
        <strain evidence="22">BH-2024</strain>
    </source>
</reference>
<evidence type="ECO:0000259" key="18">
    <source>
        <dbReference type="PROSITE" id="PS50027"/>
    </source>
</evidence>
<dbReference type="Pfam" id="PF00055">
    <property type="entry name" value="Laminin_N"/>
    <property type="match status" value="1"/>
</dbReference>
<evidence type="ECO:0000256" key="13">
    <source>
        <dbReference type="ARBA" id="ARBA00023292"/>
    </source>
</evidence>
<dbReference type="SUPFAM" id="SSF55550">
    <property type="entry name" value="SH2 domain"/>
    <property type="match status" value="1"/>
</dbReference>
<evidence type="ECO:0000256" key="8">
    <source>
        <dbReference type="ARBA" id="ARBA00022741"/>
    </source>
</evidence>
<dbReference type="EMBL" id="JBICBT010000258">
    <property type="protein sequence ID" value="KAL3119032.1"/>
    <property type="molecule type" value="Genomic_DNA"/>
</dbReference>
<dbReference type="InterPro" id="IPR027368">
    <property type="entry name" value="MnmE_dom2"/>
</dbReference>
<dbReference type="InterPro" id="IPR031168">
    <property type="entry name" value="G_TrmE"/>
</dbReference>
<dbReference type="Gene3D" id="1.20.120.430">
    <property type="entry name" value="tRNA modification GTPase MnmE domain 2"/>
    <property type="match status" value="1"/>
</dbReference>
<proteinExistence type="inferred from homology"/>
<evidence type="ECO:0000313" key="23">
    <source>
        <dbReference type="Proteomes" id="UP001620626"/>
    </source>
</evidence>
<dbReference type="PROSITE" id="PS50225">
    <property type="entry name" value="SOCS"/>
    <property type="match status" value="1"/>
</dbReference>
<feature type="disulfide bond" evidence="15">
    <location>
        <begin position="1176"/>
        <end position="1185"/>
    </location>
</feature>
<dbReference type="InterPro" id="IPR027417">
    <property type="entry name" value="P-loop_NTPase"/>
</dbReference>
<feature type="domain" description="TrmE-type G" evidence="21">
    <location>
        <begin position="428"/>
        <end position="602"/>
    </location>
</feature>
<evidence type="ECO:0000256" key="14">
    <source>
        <dbReference type="PROSITE-ProRule" id="PRU00191"/>
    </source>
</evidence>
<evidence type="ECO:0000256" key="4">
    <source>
        <dbReference type="ARBA" id="ARBA00022530"/>
    </source>
</evidence>
<accession>A0ABD2LUV5</accession>
<dbReference type="InterPro" id="IPR027266">
    <property type="entry name" value="TrmE/GcvT-like"/>
</dbReference>
<evidence type="ECO:0000256" key="15">
    <source>
        <dbReference type="PROSITE-ProRule" id="PRU00460"/>
    </source>
</evidence>
<comment type="similarity">
    <text evidence="2 16">Belongs to the TRAFAC class TrmE-Era-EngA-EngB-Septin-like GTPase superfamily. TrmE GTPase family.</text>
</comment>
<comment type="subcellular location">
    <subcellularLocation>
        <location evidence="1">Secreted</location>
        <location evidence="1">Extracellular space</location>
        <location evidence="1">Extracellular matrix</location>
        <location evidence="1">Basement membrane</location>
    </subcellularLocation>
</comment>
<evidence type="ECO:0000256" key="6">
    <source>
        <dbReference type="ARBA" id="ARBA00022729"/>
    </source>
</evidence>
<dbReference type="HAMAP" id="MF_00379">
    <property type="entry name" value="GTPase_MnmE"/>
    <property type="match status" value="1"/>
</dbReference>
<dbReference type="Pfam" id="PF07525">
    <property type="entry name" value="SOCS_box"/>
    <property type="match status" value="1"/>
</dbReference>
<dbReference type="InterPro" id="IPR001496">
    <property type="entry name" value="SOCS_box"/>
</dbReference>
<dbReference type="NCBIfam" id="NF003661">
    <property type="entry name" value="PRK05291.1-3"/>
    <property type="match status" value="1"/>
</dbReference>
<dbReference type="GO" id="GO:0008033">
    <property type="term" value="P:tRNA processing"/>
    <property type="evidence" value="ECO:0007669"/>
    <property type="project" value="UniProtKB-KW"/>
</dbReference>
<evidence type="ECO:0000313" key="22">
    <source>
        <dbReference type="EMBL" id="KAL3119032.1"/>
    </source>
</evidence>
<dbReference type="PANTHER" id="PTHR10574:SF444">
    <property type="entry name" value="BASEMENT MEMBRANE-SPECIFIC HEPARAN SULFATE PROTEOGLYCAN CORE PROTEIN"/>
    <property type="match status" value="1"/>
</dbReference>
<dbReference type="InterPro" id="IPR000980">
    <property type="entry name" value="SH2"/>
</dbReference>
<dbReference type="PROSITE" id="PS50027">
    <property type="entry name" value="EGF_LAM_2"/>
    <property type="match status" value="2"/>
</dbReference>
<dbReference type="InterPro" id="IPR005225">
    <property type="entry name" value="Small_GTP-bd"/>
</dbReference>
<feature type="domain" description="SH2" evidence="17">
    <location>
        <begin position="53"/>
        <end position="127"/>
    </location>
</feature>
<keyword evidence="13 15" id="KW-0424">Laminin EGF-like domain</keyword>
<evidence type="ECO:0000256" key="7">
    <source>
        <dbReference type="ARBA" id="ARBA00022737"/>
    </source>
</evidence>
<dbReference type="Pfam" id="PF01926">
    <property type="entry name" value="MMR_HSR1"/>
    <property type="match status" value="1"/>
</dbReference>
<dbReference type="GO" id="GO:0005604">
    <property type="term" value="C:basement membrane"/>
    <property type="evidence" value="ECO:0007669"/>
    <property type="project" value="UniProtKB-SubCell"/>
</dbReference>
<dbReference type="PROSITE" id="PS50001">
    <property type="entry name" value="SH2"/>
    <property type="match status" value="1"/>
</dbReference>
<dbReference type="Pfam" id="PF00053">
    <property type="entry name" value="EGF_laminin"/>
    <property type="match status" value="3"/>
</dbReference>
<feature type="domain" description="Laminin N-terminal" evidence="20">
    <location>
        <begin position="773"/>
        <end position="1018"/>
    </location>
</feature>
<dbReference type="PROSITE" id="PS01248">
    <property type="entry name" value="EGF_LAM_1"/>
    <property type="match status" value="1"/>
</dbReference>
<feature type="domain" description="SOCS box" evidence="19">
    <location>
        <begin position="178"/>
        <end position="221"/>
    </location>
</feature>
<evidence type="ECO:0000256" key="10">
    <source>
        <dbReference type="ARBA" id="ARBA00023134"/>
    </source>
</evidence>
<dbReference type="FunFam" id="2.10.25.10:FF:000090">
    <property type="entry name" value="laminin subunit alpha"/>
    <property type="match status" value="1"/>
</dbReference>
<dbReference type="CDD" id="cd14858">
    <property type="entry name" value="TrmE_N"/>
    <property type="match status" value="1"/>
</dbReference>
<dbReference type="Pfam" id="PF10396">
    <property type="entry name" value="TrmE_N"/>
    <property type="match status" value="1"/>
</dbReference>
<dbReference type="InterPro" id="IPR025867">
    <property type="entry name" value="MnmE_helical"/>
</dbReference>
<evidence type="ECO:0000256" key="16">
    <source>
        <dbReference type="RuleBase" id="RU003313"/>
    </source>
</evidence>
<dbReference type="CDD" id="cd04164">
    <property type="entry name" value="trmE"/>
    <property type="match status" value="1"/>
</dbReference>
<dbReference type="Gene3D" id="3.30.1360.120">
    <property type="entry name" value="Probable tRNA modification gtpase trme, domain 1"/>
    <property type="match status" value="1"/>
</dbReference>
<evidence type="ECO:0000256" key="12">
    <source>
        <dbReference type="ARBA" id="ARBA00023180"/>
    </source>
</evidence>
<keyword evidence="9" id="KW-0084">Basement membrane</keyword>
<evidence type="ECO:0000259" key="21">
    <source>
        <dbReference type="PROSITE" id="PS51709"/>
    </source>
</evidence>
<dbReference type="InterPro" id="IPR036860">
    <property type="entry name" value="SH2_dom_sf"/>
</dbReference>
<keyword evidence="12" id="KW-0325">Glycoprotein</keyword>
<feature type="disulfide bond" evidence="15">
    <location>
        <begin position="1146"/>
        <end position="1158"/>
    </location>
</feature>
<dbReference type="SMART" id="SM00136">
    <property type="entry name" value="LamNT"/>
    <property type="match status" value="1"/>
</dbReference>
<dbReference type="PROSITE" id="PS51117">
    <property type="entry name" value="LAMININ_NTER"/>
    <property type="match status" value="1"/>
</dbReference>
<sequence>MIVINGAAQCSFSASNLPNISESKNLKAVAKNGAKQTISSFTELFDELDECQWYWGGISAGTASRLLQRRSPGTFLVRDSRSDRSIFSFSYATTSGVYHSRIYRFNGYFCLGGPNALIRSPSLRDFVLQTVARSSVDSREVNCEKTGLSATTASRNAGLPLRILMHPSSAEPTAQPVDIRVPLCRNNFVPTLRGACRLAIRRSISDCSRIEELPIPKKLKNSGPPPSAIAVLRISGGHSEMALRLLTRSKRSFDDRRMFYTPIFGDDGLLLDKAMACFMKGPRTFTGEDSAELYLHGSRAVIQSVCETLAKMPGLDSAKAGEFTRRAFSNGKMDAAQVEALSDLLGAETRAQLRLSHAQAKVGAYLGPIRQKLVELMAKMEARVDFAEDIGDNGQPLAEQFSAEMLEIGEELRRFVRCARRGQLIRSGLKVALVGRPNVGKSSLMNRLAERDLAIVSNVSGTTRDCLEARIQLNGQLVNVVDTAGIREGTEDQLEKEGIRRTLQRASAADLVLLVIDPCQSFGDSENDQLPIASLLAEFGFDPSTQRLIVVMNKLDLVRDRSDRFRIEKILNSDGSLTLAWTSCVEENGLDELLVTMGRAYSEEECGPGEGGEVFLSRERHVHCLERAVTHLEESESALALWNDPAMAAFSLRLCLSAVGEIAGRVVHEQVLDSIFSQFCIGKCIALSVVKQRVSHSQKEFVRRMSPKGTPRRCFSLSVLPHFLLIWHFSFAEEIIRIDSSNNELTPDKNDQSVRSSSSQLAYPFREFSVGKGEKGLFPSIFNLATHAEIRATATCGQYGQDFYCKLVEHVFMREPQCDICDANNQYKNHPIDYAIDGTKRWWQSPTLSNGLSYEKLNVTLDLRQEYQVAYVIVKAAISPRPGTWVLERSLDGITFLPWQYFASSDSECMRVFGVPASTGVPRFSRDDEAICTSYFSKLNPLEYGEIHISLVNGRPGAEKSSHELQLFTKARFVRLRLIGLKTLYADLMVINQRDKKLDHSVTRRYFYTISDISIGGQCICYGHAERCTPDFVHGQFRCECRHNTCGESCGECCPLHNQLPWRIGTHEQPNVCQPCQCFNHAFRCEYDKEIEAQRLSVTPEGIYEGGGRCVECQHNTVGVNCEKCLPGFYRPTNVSHYRTDACRPCDCDLVGAESNQCVRDETEVTEQMRPGDCRCKLGFGGRRCEHCALGFRNHPICEPCPCDSAGSLNFDTCEEDQCVCKRNVEGERCDRCKSGTIYLDRENPEGCQPCFCFGKSTECREFDWDTAKVGKLGKKRGNWGNDKMSEWTMGQIEKNWGCLHKG</sequence>
<comment type="caution">
    <text evidence="22">The sequence shown here is derived from an EMBL/GenBank/DDBJ whole genome shotgun (WGS) entry which is preliminary data.</text>
</comment>
<keyword evidence="10 16" id="KW-0342">GTP-binding</keyword>